<dbReference type="Proteomes" id="UP000605361">
    <property type="component" value="Unassembled WGS sequence"/>
</dbReference>
<dbReference type="RefSeq" id="WP_195902722.1">
    <property type="nucleotide sequence ID" value="NZ_JADOGI010000327.1"/>
</dbReference>
<dbReference type="PANTHER" id="PTHR43649:SF34">
    <property type="entry name" value="ABC TRANSPORTER PERIPLASMIC-BINDING PROTEIN YCJN-RELATED"/>
    <property type="match status" value="1"/>
</dbReference>
<name>A0A931ALA8_9ACTN</name>
<gene>
    <name evidence="5" type="ORF">ITP53_51015</name>
</gene>
<dbReference type="AlphaFoldDB" id="A0A931ALA8"/>
<feature type="chain" id="PRO_5037231895" evidence="4">
    <location>
        <begin position="24"/>
        <end position="463"/>
    </location>
</feature>
<dbReference type="PROSITE" id="PS51257">
    <property type="entry name" value="PROKAR_LIPOPROTEIN"/>
    <property type="match status" value="1"/>
</dbReference>
<reference evidence="5" key="1">
    <citation type="submission" date="2020-11" db="EMBL/GenBank/DDBJ databases">
        <title>Whole-genome analyses of Nonomuraea sp. K274.</title>
        <authorList>
            <person name="Veyisoglu A."/>
        </authorList>
    </citation>
    <scope>NUCLEOTIDE SEQUENCE</scope>
    <source>
        <strain evidence="5">K274</strain>
    </source>
</reference>
<comment type="caution">
    <text evidence="5">The sequence shown here is derived from an EMBL/GenBank/DDBJ whole genome shotgun (WGS) entry which is preliminary data.</text>
</comment>
<evidence type="ECO:0000256" key="3">
    <source>
        <dbReference type="ARBA" id="ARBA00022729"/>
    </source>
</evidence>
<evidence type="ECO:0000256" key="1">
    <source>
        <dbReference type="ARBA" id="ARBA00008520"/>
    </source>
</evidence>
<dbReference type="InterPro" id="IPR006059">
    <property type="entry name" value="SBP"/>
</dbReference>
<dbReference type="Gene3D" id="3.40.190.10">
    <property type="entry name" value="Periplasmic binding protein-like II"/>
    <property type="match status" value="1"/>
</dbReference>
<proteinExistence type="inferred from homology"/>
<evidence type="ECO:0000256" key="2">
    <source>
        <dbReference type="ARBA" id="ARBA00022448"/>
    </source>
</evidence>
<keyword evidence="2" id="KW-0813">Transport</keyword>
<keyword evidence="6" id="KW-1185">Reference proteome</keyword>
<dbReference type="InterPro" id="IPR050490">
    <property type="entry name" value="Bact_solute-bd_prot1"/>
</dbReference>
<organism evidence="5 6">
    <name type="scientific">Nonomuraea cypriaca</name>
    <dbReference type="NCBI Taxonomy" id="1187855"/>
    <lineage>
        <taxon>Bacteria</taxon>
        <taxon>Bacillati</taxon>
        <taxon>Actinomycetota</taxon>
        <taxon>Actinomycetes</taxon>
        <taxon>Streptosporangiales</taxon>
        <taxon>Streptosporangiaceae</taxon>
        <taxon>Nonomuraea</taxon>
    </lineage>
</organism>
<keyword evidence="3 4" id="KW-0732">Signal</keyword>
<dbReference type="Pfam" id="PF13416">
    <property type="entry name" value="SBP_bac_8"/>
    <property type="match status" value="1"/>
</dbReference>
<protein>
    <submittedName>
        <fullName evidence="5">Extracellular solute-binding protein</fullName>
    </submittedName>
</protein>
<sequence length="463" mass="47941">MNWRTRKAAVALVAVGSALLASACSGGGVAGGSAGEITFWTQHTTPERLAKQEAVARRFTEQTGIAVRVAPMAASDQNQALVTGAASGNVPDVVLSSQAQLANWAREGLLDTEVPKRVVGALGAKTFSDQALKLATVDGSLAAVPSDGWGHLIVYRTDLLKQAGIAPPRTIAQVADAAERLAAGGRTGMALGTQPGDSFTTESLEAVLLANGCSLVEGGAIRLESTACVHGLGYFQRLAESAGPGELNVNSTRAGYLKGDAAMALFSSHILDEIAGLDPNNPVSCPECARDPAFLVKNTGVLTQLTGPDNPTPTQFGQTFNLAVPSGAHAEQARRFIEFLLGDGYIDSLGIATEGRIPLRTGTTDDPTKYSEAWTKLPFGATPDSKKSLADVYSEDIVDAVADGVGTFTRWGFGTDGAALAGSVVAQNTLAQEIGPLESGEDPRVVAATLAARARDLQKDVSR</sequence>
<dbReference type="PANTHER" id="PTHR43649">
    <property type="entry name" value="ARABINOSE-BINDING PROTEIN-RELATED"/>
    <property type="match status" value="1"/>
</dbReference>
<evidence type="ECO:0000313" key="5">
    <source>
        <dbReference type="EMBL" id="MBF8193875.1"/>
    </source>
</evidence>
<evidence type="ECO:0000313" key="6">
    <source>
        <dbReference type="Proteomes" id="UP000605361"/>
    </source>
</evidence>
<feature type="signal peptide" evidence="4">
    <location>
        <begin position="1"/>
        <end position="23"/>
    </location>
</feature>
<evidence type="ECO:0000256" key="4">
    <source>
        <dbReference type="SAM" id="SignalP"/>
    </source>
</evidence>
<accession>A0A931ALA8</accession>
<dbReference type="SUPFAM" id="SSF53850">
    <property type="entry name" value="Periplasmic binding protein-like II"/>
    <property type="match status" value="1"/>
</dbReference>
<comment type="similarity">
    <text evidence="1">Belongs to the bacterial solute-binding protein 1 family.</text>
</comment>
<dbReference type="EMBL" id="JADOGI010000327">
    <property type="protein sequence ID" value="MBF8193875.1"/>
    <property type="molecule type" value="Genomic_DNA"/>
</dbReference>